<feature type="domain" description="Methyltransferase" evidence="1">
    <location>
        <begin position="33"/>
        <end position="140"/>
    </location>
</feature>
<dbReference type="SUPFAM" id="SSF53335">
    <property type="entry name" value="S-adenosyl-L-methionine-dependent methyltransferases"/>
    <property type="match status" value="1"/>
</dbReference>
<dbReference type="HOGENOM" id="CLU_037990_5_0_2"/>
<dbReference type="CDD" id="cd02440">
    <property type="entry name" value="AdoMet_MTases"/>
    <property type="match status" value="1"/>
</dbReference>
<dbReference type="GO" id="GO:0030798">
    <property type="term" value="F:trans-aconitate 2-methyltransferase activity"/>
    <property type="evidence" value="ECO:0007669"/>
    <property type="project" value="UniProtKB-EC"/>
</dbReference>
<organism evidence="2 3">
    <name type="scientific">Methanosarcina barkeri MS</name>
    <dbReference type="NCBI Taxonomy" id="1434108"/>
    <lineage>
        <taxon>Archaea</taxon>
        <taxon>Methanobacteriati</taxon>
        <taxon>Methanobacteriota</taxon>
        <taxon>Stenosarchaea group</taxon>
        <taxon>Methanomicrobia</taxon>
        <taxon>Methanosarcinales</taxon>
        <taxon>Methanosarcinaceae</taxon>
        <taxon>Methanosarcina</taxon>
    </lineage>
</organism>
<gene>
    <name evidence="2" type="ORF">MSBRM_2349</name>
</gene>
<evidence type="ECO:0000259" key="1">
    <source>
        <dbReference type="Pfam" id="PF13847"/>
    </source>
</evidence>
<dbReference type="EC" id="2.1.1.144" evidence="2"/>
<dbReference type="Gene3D" id="1.10.150.290">
    <property type="entry name" value="S-adenosyl-L-methionine-dependent methyltransferases"/>
    <property type="match status" value="1"/>
</dbReference>
<dbReference type="AlphaFoldDB" id="A0A0E3QV78"/>
<proteinExistence type="predicted"/>
<protein>
    <submittedName>
        <fullName evidence="2">Trans-aconitate 2-methyltransferase</fullName>
        <ecNumber evidence="2">2.1.1.144</ecNumber>
    </submittedName>
</protein>
<evidence type="ECO:0000313" key="3">
    <source>
        <dbReference type="Proteomes" id="UP000033033"/>
    </source>
</evidence>
<dbReference type="KEGG" id="mby:MSBRM_2349"/>
<keyword evidence="2" id="KW-0808">Transferase</keyword>
<dbReference type="PATRIC" id="fig|1434108.4.peg.3001"/>
<name>A0A0E3QV78_METBA</name>
<dbReference type="GO" id="GO:0032259">
    <property type="term" value="P:methylation"/>
    <property type="evidence" value="ECO:0007669"/>
    <property type="project" value="UniProtKB-KW"/>
</dbReference>
<dbReference type="InterPro" id="IPR025714">
    <property type="entry name" value="Methyltranfer_dom"/>
</dbReference>
<dbReference type="Gene3D" id="3.40.50.150">
    <property type="entry name" value="Vaccinia Virus protein VP39"/>
    <property type="match status" value="1"/>
</dbReference>
<evidence type="ECO:0000313" key="2">
    <source>
        <dbReference type="EMBL" id="AKB55347.1"/>
    </source>
</evidence>
<dbReference type="Pfam" id="PF13847">
    <property type="entry name" value="Methyltransf_31"/>
    <property type="match status" value="1"/>
</dbReference>
<reference evidence="2 3" key="1">
    <citation type="submission" date="2014-07" db="EMBL/GenBank/DDBJ databases">
        <title>Methanogenic archaea and the global carbon cycle.</title>
        <authorList>
            <person name="Henriksen J.R."/>
            <person name="Luke J."/>
            <person name="Reinhart S."/>
            <person name="Benedict M.N."/>
            <person name="Youngblut N.D."/>
            <person name="Metcalf M.E."/>
            <person name="Whitaker R.J."/>
            <person name="Metcalf W.W."/>
        </authorList>
    </citation>
    <scope>NUCLEOTIDE SEQUENCE [LARGE SCALE GENOMIC DNA]</scope>
    <source>
        <strain evidence="2 3">MS</strain>
    </source>
</reference>
<dbReference type="STRING" id="1434108.MSBRM_2349"/>
<dbReference type="PANTHER" id="PTHR43861">
    <property type="entry name" value="TRANS-ACONITATE 2-METHYLTRANSFERASE-RELATED"/>
    <property type="match status" value="1"/>
</dbReference>
<dbReference type="InterPro" id="IPR029063">
    <property type="entry name" value="SAM-dependent_MTases_sf"/>
</dbReference>
<keyword evidence="3" id="KW-1185">Reference proteome</keyword>
<dbReference type="EMBL" id="CP009528">
    <property type="protein sequence ID" value="AKB55347.1"/>
    <property type="molecule type" value="Genomic_DNA"/>
</dbReference>
<keyword evidence="2" id="KW-0489">Methyltransferase</keyword>
<dbReference type="PANTHER" id="PTHR43861:SF1">
    <property type="entry name" value="TRANS-ACONITATE 2-METHYLTRANSFERASE"/>
    <property type="match status" value="1"/>
</dbReference>
<accession>A0A0E3QV78</accession>
<dbReference type="InterPro" id="IPR023149">
    <property type="entry name" value="Trans_acon_MeTrfase_C"/>
</dbReference>
<sequence>MVFMYSWDPKLYSSNSSAQKNWGFELLAKLNLKGNERFLDVGCGDGKLSAEVAKNLPEGSVLGIDLSEEMITFARNHYSQEKFPNLAFMQANASELTFDSEFDIVFSNAVLHWIKVPEAALKGFLKSLKPGGVFLAQLGGKGNAAEILKTLDYMLENEKWSSYFRDFVFPYGFYGPEEYGKWLKDAGFLIKRLELISKDIALHGESRLFAWIASTWHPYIQRIPPELKEDFINELVTLLVKNYPPDDKGYVRVQMKRLEIEAYRKK</sequence>
<dbReference type="Proteomes" id="UP000033033">
    <property type="component" value="Chromosome"/>
</dbReference>